<dbReference type="PANTHER" id="PTHR32089">
    <property type="entry name" value="METHYL-ACCEPTING CHEMOTAXIS PROTEIN MCPB"/>
    <property type="match status" value="1"/>
</dbReference>
<dbReference type="SMART" id="SM00283">
    <property type="entry name" value="MA"/>
    <property type="match status" value="1"/>
</dbReference>
<dbReference type="FunFam" id="1.10.287.950:FF:000001">
    <property type="entry name" value="Methyl-accepting chemotaxis sensory transducer"/>
    <property type="match status" value="1"/>
</dbReference>
<feature type="coiled-coil region" evidence="5">
    <location>
        <begin position="449"/>
        <end position="483"/>
    </location>
</feature>
<sequence length="556" mass="60476">MQFFLNLKTKAKILTGFMIVIVINLLIVITSINALSTSQQAALTIDDTLNGAFRRINNLQIAVQEINFKFCRGLNPTDTEYDFADLLRDAPTLIQHVDNSVNALNVNFSSDPEYKALVTSMYNSTKAINETINQNILPVLRQQNTTDASLLEIYCRDVLPHVAESQSSSGQLIAMQTEMCIAVSSPAADPTTIYVISVLAAVSVIVAFFIGLYISNYIAKQVHSAIGFMTRMADGDFNFSVESGSADEFGQYRQSLSKMRNSVGQIVGMTQSECVRLQEELNKLHQASDSIVQSTNNVQSQAITVAAASDEMVSTTADIARNCETAANGSTQCKDITSNGLNMVQRAFENVQQQVENTKDNSNKVERLAAQSREISSIVNTIGDIAAQTNLLALNAAIEAARAGDAGRGFAVVADEVRALATRTASSTNEISRMVESIQKEAHATTESIKLSVQNMDNVAQDAKELENLLNDITTHVVEVNNQVTQIATSTEEQTTATSEISTNAQSVNNASAEMTHQAQVQQQSIESTLKDLENLTHALSFFRLTAQDRNTSTIN</sequence>
<organism evidence="9 10">
    <name type="scientific">Candidatus Anaerobiospirillum pullicola</name>
    <dbReference type="NCBI Taxonomy" id="2838451"/>
    <lineage>
        <taxon>Bacteria</taxon>
        <taxon>Pseudomonadati</taxon>
        <taxon>Pseudomonadota</taxon>
        <taxon>Gammaproteobacteria</taxon>
        <taxon>Aeromonadales</taxon>
        <taxon>Succinivibrionaceae</taxon>
        <taxon>Anaerobiospirillum</taxon>
    </lineage>
</organism>
<dbReference type="AlphaFoldDB" id="A0A948WZ40"/>
<evidence type="ECO:0000313" key="10">
    <source>
        <dbReference type="Proteomes" id="UP000733611"/>
    </source>
</evidence>
<evidence type="ECO:0000256" key="2">
    <source>
        <dbReference type="ARBA" id="ARBA00023224"/>
    </source>
</evidence>
<dbReference type="PROSITE" id="PS50111">
    <property type="entry name" value="CHEMOTAXIS_TRANSDUC_2"/>
    <property type="match status" value="1"/>
</dbReference>
<evidence type="ECO:0000259" key="8">
    <source>
        <dbReference type="PROSITE" id="PS50885"/>
    </source>
</evidence>
<dbReference type="Proteomes" id="UP000733611">
    <property type="component" value="Unassembled WGS sequence"/>
</dbReference>
<feature type="coiled-coil region" evidence="5">
    <location>
        <begin position="341"/>
        <end position="368"/>
    </location>
</feature>
<reference evidence="9" key="1">
    <citation type="journal article" date="2021" name="PeerJ">
        <title>Extensive microbial diversity within the chicken gut microbiome revealed by metagenomics and culture.</title>
        <authorList>
            <person name="Gilroy R."/>
            <person name="Ravi A."/>
            <person name="Getino M."/>
            <person name="Pursley I."/>
            <person name="Horton D.L."/>
            <person name="Alikhan N.F."/>
            <person name="Baker D."/>
            <person name="Gharbi K."/>
            <person name="Hall N."/>
            <person name="Watson M."/>
            <person name="Adriaenssens E.M."/>
            <person name="Foster-Nyarko E."/>
            <person name="Jarju S."/>
            <person name="Secka A."/>
            <person name="Antonio M."/>
            <person name="Oren A."/>
            <person name="Chaudhuri R.R."/>
            <person name="La Ragione R."/>
            <person name="Hildebrand F."/>
            <person name="Pallen M.J."/>
        </authorList>
    </citation>
    <scope>NUCLEOTIDE SEQUENCE</scope>
    <source>
        <strain evidence="9">378</strain>
    </source>
</reference>
<evidence type="ECO:0000256" key="1">
    <source>
        <dbReference type="ARBA" id="ARBA00004370"/>
    </source>
</evidence>
<dbReference type="GO" id="GO:0006935">
    <property type="term" value="P:chemotaxis"/>
    <property type="evidence" value="ECO:0007669"/>
    <property type="project" value="InterPro"/>
</dbReference>
<evidence type="ECO:0000256" key="5">
    <source>
        <dbReference type="SAM" id="Coils"/>
    </source>
</evidence>
<comment type="caution">
    <text evidence="9">The sequence shown here is derived from an EMBL/GenBank/DDBJ whole genome shotgun (WGS) entry which is preliminary data.</text>
</comment>
<dbReference type="GO" id="GO:0004888">
    <property type="term" value="F:transmembrane signaling receptor activity"/>
    <property type="evidence" value="ECO:0007669"/>
    <property type="project" value="InterPro"/>
</dbReference>
<dbReference type="Gene3D" id="1.10.287.950">
    <property type="entry name" value="Methyl-accepting chemotaxis protein"/>
    <property type="match status" value="1"/>
</dbReference>
<dbReference type="CDD" id="cd11386">
    <property type="entry name" value="MCP_signal"/>
    <property type="match status" value="1"/>
</dbReference>
<keyword evidence="6" id="KW-0472">Membrane</keyword>
<feature type="domain" description="HAMP" evidence="8">
    <location>
        <begin position="216"/>
        <end position="268"/>
    </location>
</feature>
<name>A0A948WZ40_9GAMM</name>
<keyword evidence="2 4" id="KW-0807">Transducer</keyword>
<comment type="subcellular location">
    <subcellularLocation>
        <location evidence="1">Membrane</location>
    </subcellularLocation>
</comment>
<gene>
    <name evidence="9" type="ORF">H9847_02210</name>
</gene>
<dbReference type="EMBL" id="JAHLFE010000042">
    <property type="protein sequence ID" value="MBU3843674.1"/>
    <property type="molecule type" value="Genomic_DNA"/>
</dbReference>
<dbReference type="SUPFAM" id="SSF58104">
    <property type="entry name" value="Methyl-accepting chemotaxis protein (MCP) signaling domain"/>
    <property type="match status" value="1"/>
</dbReference>
<keyword evidence="6" id="KW-0812">Transmembrane</keyword>
<evidence type="ECO:0000256" key="6">
    <source>
        <dbReference type="SAM" id="Phobius"/>
    </source>
</evidence>
<reference evidence="9" key="2">
    <citation type="submission" date="2021-04" db="EMBL/GenBank/DDBJ databases">
        <authorList>
            <person name="Gilroy R."/>
        </authorList>
    </citation>
    <scope>NUCLEOTIDE SEQUENCE</scope>
    <source>
        <strain evidence="9">378</strain>
    </source>
</reference>
<dbReference type="PANTHER" id="PTHR32089:SF112">
    <property type="entry name" value="LYSOZYME-LIKE PROTEIN-RELATED"/>
    <property type="match status" value="1"/>
</dbReference>
<dbReference type="InterPro" id="IPR003660">
    <property type="entry name" value="HAMP_dom"/>
</dbReference>
<accession>A0A948WZ40</accession>
<proteinExistence type="inferred from homology"/>
<feature type="domain" description="Methyl-accepting transducer" evidence="7">
    <location>
        <begin position="273"/>
        <end position="509"/>
    </location>
</feature>
<comment type="similarity">
    <text evidence="3">Belongs to the methyl-accepting chemotaxis (MCP) protein family.</text>
</comment>
<dbReference type="InterPro" id="IPR004090">
    <property type="entry name" value="Chemotax_Me-accpt_rcpt"/>
</dbReference>
<dbReference type="GO" id="GO:0007165">
    <property type="term" value="P:signal transduction"/>
    <property type="evidence" value="ECO:0007669"/>
    <property type="project" value="UniProtKB-KW"/>
</dbReference>
<evidence type="ECO:0000313" key="9">
    <source>
        <dbReference type="EMBL" id="MBU3843674.1"/>
    </source>
</evidence>
<keyword evidence="6" id="KW-1133">Transmembrane helix</keyword>
<feature type="transmembrane region" description="Helical" evidence="6">
    <location>
        <begin position="12"/>
        <end position="35"/>
    </location>
</feature>
<evidence type="ECO:0000256" key="4">
    <source>
        <dbReference type="PROSITE-ProRule" id="PRU00284"/>
    </source>
</evidence>
<dbReference type="Pfam" id="PF00015">
    <property type="entry name" value="MCPsignal"/>
    <property type="match status" value="1"/>
</dbReference>
<dbReference type="PRINTS" id="PR00260">
    <property type="entry name" value="CHEMTRNSDUCR"/>
</dbReference>
<keyword evidence="5" id="KW-0175">Coiled coil</keyword>
<feature type="transmembrane region" description="Helical" evidence="6">
    <location>
        <begin position="193"/>
        <end position="214"/>
    </location>
</feature>
<dbReference type="PROSITE" id="PS50885">
    <property type="entry name" value="HAMP"/>
    <property type="match status" value="1"/>
</dbReference>
<dbReference type="GO" id="GO:0016020">
    <property type="term" value="C:membrane"/>
    <property type="evidence" value="ECO:0007669"/>
    <property type="project" value="UniProtKB-SubCell"/>
</dbReference>
<protein>
    <submittedName>
        <fullName evidence="9">Methyl-accepting chemotaxis protein</fullName>
    </submittedName>
</protein>
<evidence type="ECO:0000259" key="7">
    <source>
        <dbReference type="PROSITE" id="PS50111"/>
    </source>
</evidence>
<dbReference type="InterPro" id="IPR004089">
    <property type="entry name" value="MCPsignal_dom"/>
</dbReference>
<evidence type="ECO:0000256" key="3">
    <source>
        <dbReference type="ARBA" id="ARBA00029447"/>
    </source>
</evidence>